<proteinExistence type="predicted"/>
<comment type="caution">
    <text evidence="1">The sequence shown here is derived from an EMBL/GenBank/DDBJ whole genome shotgun (WGS) entry which is preliminary data.</text>
</comment>
<evidence type="ECO:0000313" key="1">
    <source>
        <dbReference type="EMBL" id="EFU62348.1"/>
    </source>
</evidence>
<sequence>MYNKGKVTCERRKKAAGCLKNGSAENGRGLGALIKLDIFL</sequence>
<dbReference type="eggNOG" id="ENOG50304SN">
    <property type="taxonomic scope" value="Bacteria"/>
</dbReference>
<name>E6KNT4_STROR</name>
<dbReference type="AlphaFoldDB" id="E6KNT4"/>
<dbReference type="Proteomes" id="UP000004500">
    <property type="component" value="Unassembled WGS sequence"/>
</dbReference>
<organism evidence="1 2">
    <name type="scientific">Streptococcus oralis ATCC 49296</name>
    <dbReference type="NCBI Taxonomy" id="888049"/>
    <lineage>
        <taxon>Bacteria</taxon>
        <taxon>Bacillati</taxon>
        <taxon>Bacillota</taxon>
        <taxon>Bacilli</taxon>
        <taxon>Lactobacillales</taxon>
        <taxon>Streptococcaceae</taxon>
        <taxon>Streptococcus</taxon>
    </lineage>
</organism>
<gene>
    <name evidence="1" type="ORF">HMPREF8578_1899</name>
</gene>
<protein>
    <submittedName>
        <fullName evidence="1">Uncharacterized protein</fullName>
    </submittedName>
</protein>
<reference evidence="1 2" key="1">
    <citation type="submission" date="2010-11" db="EMBL/GenBank/DDBJ databases">
        <authorList>
            <person name="Muzny D."/>
            <person name="Qin X."/>
            <person name="Deng J."/>
            <person name="Jiang H."/>
            <person name="Liu Y."/>
            <person name="Qu J."/>
            <person name="Song X.-Z."/>
            <person name="Zhang L."/>
            <person name="Thornton R."/>
            <person name="Coyle M."/>
            <person name="Francisco L."/>
            <person name="Jackson L."/>
            <person name="Javaid M."/>
            <person name="Korchina V."/>
            <person name="Kovar C."/>
            <person name="Mata R."/>
            <person name="Mathew T."/>
            <person name="Ngo R."/>
            <person name="Nguyen L."/>
            <person name="Nguyen N."/>
            <person name="Okwuonu G."/>
            <person name="Ongeri F."/>
            <person name="Pham C."/>
            <person name="Simmons D."/>
            <person name="Wilczek-Boney K."/>
            <person name="Hale W."/>
            <person name="Jakkamsetti A."/>
            <person name="Pham P."/>
            <person name="Ruth R."/>
            <person name="San Lucas F."/>
            <person name="Warren J."/>
            <person name="Zhang J."/>
            <person name="Zhao Z."/>
            <person name="Zhou C."/>
            <person name="Zhu D."/>
            <person name="Lee S."/>
            <person name="Bess C."/>
            <person name="Blankenburg K."/>
            <person name="Forbes L."/>
            <person name="Fu Q."/>
            <person name="Gubbala S."/>
            <person name="Hirani K."/>
            <person name="Jayaseelan J.C."/>
            <person name="Lara F."/>
            <person name="Munidasa M."/>
            <person name="Palculict T."/>
            <person name="Patil S."/>
            <person name="Pu L.-L."/>
            <person name="Saada N."/>
            <person name="Tang L."/>
            <person name="Weissenberger G."/>
            <person name="Zhu Y."/>
            <person name="Hemphill L."/>
            <person name="Shang Y."/>
            <person name="Youmans B."/>
            <person name="Ayvaz T."/>
            <person name="Ross M."/>
            <person name="Santibanez J."/>
            <person name="Aqrawi P."/>
            <person name="Gross S."/>
            <person name="Joshi V."/>
            <person name="Fowler G."/>
            <person name="Nazareth L."/>
            <person name="Reid J."/>
            <person name="Worley K."/>
            <person name="Petrosino J."/>
            <person name="Highlander S."/>
            <person name="Gibbs R."/>
        </authorList>
    </citation>
    <scope>NUCLEOTIDE SEQUENCE [LARGE SCALE GENOMIC DNA]</scope>
    <source>
        <strain evidence="1 2">ATCC 49296</strain>
    </source>
</reference>
<dbReference type="HOGENOM" id="CLU_3297112_0_0_9"/>
<dbReference type="EMBL" id="AEPO01000016">
    <property type="protein sequence ID" value="EFU62348.1"/>
    <property type="molecule type" value="Genomic_DNA"/>
</dbReference>
<accession>E6KNT4</accession>
<evidence type="ECO:0000313" key="2">
    <source>
        <dbReference type="Proteomes" id="UP000004500"/>
    </source>
</evidence>